<evidence type="ECO:0000313" key="2">
    <source>
        <dbReference type="EMBL" id="CAB5237958.1"/>
    </source>
</evidence>
<protein>
    <submittedName>
        <fullName evidence="2">Essential recombination function protein</fullName>
    </submittedName>
</protein>
<feature type="region of interest" description="Disordered" evidence="1">
    <location>
        <begin position="123"/>
        <end position="143"/>
    </location>
</feature>
<proteinExistence type="predicted"/>
<evidence type="ECO:0000256" key="1">
    <source>
        <dbReference type="SAM" id="MobiDB-lite"/>
    </source>
</evidence>
<dbReference type="InterPro" id="IPR007499">
    <property type="entry name" value="ERF_bacteria_virus"/>
</dbReference>
<accession>A0A6J7XN94</accession>
<reference evidence="2" key="1">
    <citation type="submission" date="2020-05" db="EMBL/GenBank/DDBJ databases">
        <authorList>
            <person name="Chiriac C."/>
            <person name="Salcher M."/>
            <person name="Ghai R."/>
            <person name="Kavagutti S V."/>
        </authorList>
    </citation>
    <scope>NUCLEOTIDE SEQUENCE</scope>
</reference>
<gene>
    <name evidence="2" type="ORF">UFOVP142_45</name>
</gene>
<name>A0A6J7XN94_9CAUD</name>
<sequence>MPVYKKLLALQANPVSIAKDGKAQIPGRAGYKYMTLDSILDELIPRMNAVGLVLCQRIDFSDSRDMSLITEIIDTDDETKITSNFPIPPTTKAQDVGSFLTYYRRYSLTAMVGIAADEDDDAASVSRPAAPAARTQPATPAAPAKPMFRPMLVEFKDKLGKYGFNWTEKDSLDAVWDYAEGQKLVPCDTPENARGQELGKLLGSIGVPAMQQHLDTLFKGLVDVPQPA</sequence>
<organism evidence="2">
    <name type="scientific">uncultured Caudovirales phage</name>
    <dbReference type="NCBI Taxonomy" id="2100421"/>
    <lineage>
        <taxon>Viruses</taxon>
        <taxon>Duplodnaviria</taxon>
        <taxon>Heunggongvirae</taxon>
        <taxon>Uroviricota</taxon>
        <taxon>Caudoviricetes</taxon>
        <taxon>Peduoviridae</taxon>
        <taxon>Maltschvirus</taxon>
        <taxon>Maltschvirus maltsch</taxon>
    </lineage>
</organism>
<dbReference type="Pfam" id="PF04404">
    <property type="entry name" value="ERF"/>
    <property type="match status" value="1"/>
</dbReference>
<dbReference type="EMBL" id="LR798460">
    <property type="protein sequence ID" value="CAB5237958.1"/>
    <property type="molecule type" value="Genomic_DNA"/>
</dbReference>